<gene>
    <name evidence="2" type="ORF">M0H32_10695</name>
</gene>
<evidence type="ECO:0000256" key="1">
    <source>
        <dbReference type="SAM" id="SignalP"/>
    </source>
</evidence>
<sequence>MSMRHFLKAAMLVSAMSCALPAAADPADRNNQTDLTAARIVLASLHRDLTVPVLPNLSPWVSSREFVEEPKAEPAPLLQFAGRCGSSDYYCDSPGYTYCCGNSTDGFYCAADVNGC</sequence>
<comment type="caution">
    <text evidence="2">The sequence shown here is derived from an EMBL/GenBank/DDBJ whole genome shotgun (WGS) entry which is preliminary data.</text>
</comment>
<accession>A0ABT0GT74</accession>
<protein>
    <recommendedName>
        <fullName evidence="4">Secreted protein</fullName>
    </recommendedName>
</protein>
<evidence type="ECO:0008006" key="4">
    <source>
        <dbReference type="Google" id="ProtNLM"/>
    </source>
</evidence>
<dbReference type="RefSeq" id="WP_248153711.1">
    <property type="nucleotide sequence ID" value="NZ_JALNMJ010000006.1"/>
</dbReference>
<evidence type="ECO:0000313" key="3">
    <source>
        <dbReference type="Proteomes" id="UP001431221"/>
    </source>
</evidence>
<organism evidence="2 3">
    <name type="scientific">Roseibium sediminicola</name>
    <dbReference type="NCBI Taxonomy" id="2933272"/>
    <lineage>
        <taxon>Bacteria</taxon>
        <taxon>Pseudomonadati</taxon>
        <taxon>Pseudomonadota</taxon>
        <taxon>Alphaproteobacteria</taxon>
        <taxon>Hyphomicrobiales</taxon>
        <taxon>Stappiaceae</taxon>
        <taxon>Roseibium</taxon>
    </lineage>
</organism>
<reference evidence="2" key="1">
    <citation type="submission" date="2022-04" db="EMBL/GenBank/DDBJ databases">
        <title>Roseibium sp. CAU 1639 isolated from mud.</title>
        <authorList>
            <person name="Kim W."/>
        </authorList>
    </citation>
    <scope>NUCLEOTIDE SEQUENCE</scope>
    <source>
        <strain evidence="2">CAU 1639</strain>
    </source>
</reference>
<keyword evidence="3" id="KW-1185">Reference proteome</keyword>
<dbReference type="Proteomes" id="UP001431221">
    <property type="component" value="Unassembled WGS sequence"/>
</dbReference>
<feature type="chain" id="PRO_5047096366" description="Secreted protein" evidence="1">
    <location>
        <begin position="25"/>
        <end position="116"/>
    </location>
</feature>
<name>A0ABT0GT74_9HYPH</name>
<evidence type="ECO:0000313" key="2">
    <source>
        <dbReference type="EMBL" id="MCK7612631.1"/>
    </source>
</evidence>
<keyword evidence="1" id="KW-0732">Signal</keyword>
<feature type="signal peptide" evidence="1">
    <location>
        <begin position="1"/>
        <end position="24"/>
    </location>
</feature>
<proteinExistence type="predicted"/>
<dbReference type="EMBL" id="JALNMJ010000006">
    <property type="protein sequence ID" value="MCK7612631.1"/>
    <property type="molecule type" value="Genomic_DNA"/>
</dbReference>